<dbReference type="InterPro" id="IPR051207">
    <property type="entry name" value="ComplexI_NDUFA9_subunit"/>
</dbReference>
<evidence type="ECO:0000313" key="3">
    <source>
        <dbReference type="Proteomes" id="UP000546126"/>
    </source>
</evidence>
<dbReference type="PANTHER" id="PTHR12126">
    <property type="entry name" value="NADH-UBIQUINONE OXIDOREDUCTASE 39 KDA SUBUNIT-RELATED"/>
    <property type="match status" value="1"/>
</dbReference>
<organism evidence="2 3">
    <name type="scientific">Nonomuraea rhodomycinica</name>
    <dbReference type="NCBI Taxonomy" id="1712872"/>
    <lineage>
        <taxon>Bacteria</taxon>
        <taxon>Bacillati</taxon>
        <taxon>Actinomycetota</taxon>
        <taxon>Actinomycetes</taxon>
        <taxon>Streptosporangiales</taxon>
        <taxon>Streptosporangiaceae</taxon>
        <taxon>Nonomuraea</taxon>
    </lineage>
</organism>
<sequence>MTGATGRLGGAVVPKLAEAGYEVRAMSRAPRSGGGATWVVADLTTGRGLAEALDGAGAVIHLASAPYKGKYTERVEVEGTRRLCEAAREAGVGHLLYTSIIGADRVPWGYFGTKVRTEEVVRAGGVPWSVVRAAQFHAFVDQAFGLVARAGLLVVDPAVKAQPVDVRDVADRLVRRLGEGPSGRAEDFGGPEVVTMEEAARQWLAARRVRRPVVRVRLPGRLGVAFRGGHLTTRATPAGAITWSRYLQEHPRA</sequence>
<dbReference type="InterPro" id="IPR016040">
    <property type="entry name" value="NAD(P)-bd_dom"/>
</dbReference>
<gene>
    <name evidence="2" type="ORF">HT134_17720</name>
</gene>
<evidence type="ECO:0000313" key="2">
    <source>
        <dbReference type="EMBL" id="NUW41966.1"/>
    </source>
</evidence>
<protein>
    <submittedName>
        <fullName evidence="2">NAD(P)H-binding protein</fullName>
    </submittedName>
</protein>
<dbReference type="Pfam" id="PF13460">
    <property type="entry name" value="NAD_binding_10"/>
    <property type="match status" value="1"/>
</dbReference>
<dbReference type="AlphaFoldDB" id="A0A7Y6IPE6"/>
<proteinExistence type="predicted"/>
<dbReference type="Gene3D" id="3.40.50.720">
    <property type="entry name" value="NAD(P)-binding Rossmann-like Domain"/>
    <property type="match status" value="1"/>
</dbReference>
<dbReference type="Proteomes" id="UP000546126">
    <property type="component" value="Unassembled WGS sequence"/>
</dbReference>
<dbReference type="SUPFAM" id="SSF51735">
    <property type="entry name" value="NAD(P)-binding Rossmann-fold domains"/>
    <property type="match status" value="1"/>
</dbReference>
<comment type="caution">
    <text evidence="2">The sequence shown here is derived from an EMBL/GenBank/DDBJ whole genome shotgun (WGS) entry which is preliminary data.</text>
</comment>
<dbReference type="GO" id="GO:0044877">
    <property type="term" value="F:protein-containing complex binding"/>
    <property type="evidence" value="ECO:0007669"/>
    <property type="project" value="TreeGrafter"/>
</dbReference>
<accession>A0A7Y6IPE6</accession>
<dbReference type="EMBL" id="JABWGO010000003">
    <property type="protein sequence ID" value="NUW41966.1"/>
    <property type="molecule type" value="Genomic_DNA"/>
</dbReference>
<dbReference type="InterPro" id="IPR036291">
    <property type="entry name" value="NAD(P)-bd_dom_sf"/>
</dbReference>
<keyword evidence="3" id="KW-1185">Reference proteome</keyword>
<evidence type="ECO:0000259" key="1">
    <source>
        <dbReference type="Pfam" id="PF13460"/>
    </source>
</evidence>
<name>A0A7Y6IPE6_9ACTN</name>
<reference evidence="2 3" key="1">
    <citation type="submission" date="2020-06" db="EMBL/GenBank/DDBJ databases">
        <authorList>
            <person name="Chanama M."/>
        </authorList>
    </citation>
    <scope>NUCLEOTIDE SEQUENCE [LARGE SCALE GENOMIC DNA]</scope>
    <source>
        <strain evidence="2 3">TBRC6557</strain>
    </source>
</reference>
<dbReference type="PANTHER" id="PTHR12126:SF11">
    <property type="entry name" value="NADH DEHYDROGENASE [UBIQUINONE] 1 ALPHA SUBCOMPLEX SUBUNIT 9, MITOCHONDRIAL"/>
    <property type="match status" value="1"/>
</dbReference>
<feature type="domain" description="NAD(P)-binding" evidence="1">
    <location>
        <begin position="3"/>
        <end position="174"/>
    </location>
</feature>